<name>A0ABY3X6K1_9GAMM</name>
<proteinExistence type="predicted"/>
<dbReference type="Proteomes" id="UP000829542">
    <property type="component" value="Chromosome"/>
</dbReference>
<dbReference type="EMBL" id="CP093379">
    <property type="protein sequence ID" value="UNM96405.1"/>
    <property type="molecule type" value="Genomic_DNA"/>
</dbReference>
<keyword evidence="2" id="KW-1185">Reference proteome</keyword>
<evidence type="ECO:0000313" key="2">
    <source>
        <dbReference type="Proteomes" id="UP000829542"/>
    </source>
</evidence>
<reference evidence="1 2" key="1">
    <citation type="submission" date="2022-03" db="EMBL/GenBank/DDBJ databases">
        <title>Ignatzschineria rhizosphaerae HR5S32.</title>
        <authorList>
            <person name="Sun J.Q."/>
            <person name="Feng J.Y."/>
        </authorList>
    </citation>
    <scope>NUCLEOTIDE SEQUENCE [LARGE SCALE GENOMIC DNA]</scope>
    <source>
        <strain evidence="1 2">HR5S32</strain>
    </source>
</reference>
<sequence length="132" mass="15607">MQIDTTEFPIVKMDYSVPYNTDFREILQSLNELFAKKVPFVIIGAGERSEEDEAQSRVDRHEAGIWAKAHRQEIQKWIKMHYYVESDAKKVLEMEEFSVIFEKFWGYPLMVVPSMEEAYRRAEKLLNHKSGT</sequence>
<evidence type="ECO:0000313" key="1">
    <source>
        <dbReference type="EMBL" id="UNM96405.1"/>
    </source>
</evidence>
<dbReference type="RefSeq" id="WP_242149928.1">
    <property type="nucleotide sequence ID" value="NZ_CP093379.1"/>
</dbReference>
<organism evidence="1 2">
    <name type="scientific">Ignatzschineria rhizosphaerae</name>
    <dbReference type="NCBI Taxonomy" id="2923279"/>
    <lineage>
        <taxon>Bacteria</taxon>
        <taxon>Pseudomonadati</taxon>
        <taxon>Pseudomonadota</taxon>
        <taxon>Gammaproteobacteria</taxon>
        <taxon>Cardiobacteriales</taxon>
        <taxon>Ignatzschineriaceae</taxon>
        <taxon>Ignatzschineria</taxon>
    </lineage>
</organism>
<accession>A0ABY3X6K1</accession>
<gene>
    <name evidence="1" type="ORF">MMG00_00580</name>
</gene>
<protein>
    <submittedName>
        <fullName evidence="1">Uncharacterized protein</fullName>
    </submittedName>
</protein>